<accession>A0ABX9KIR3</accession>
<evidence type="ECO:0000313" key="3">
    <source>
        <dbReference type="Proteomes" id="UP000263486"/>
    </source>
</evidence>
<gene>
    <name evidence="2" type="ORF">DYH56_05130</name>
</gene>
<keyword evidence="1" id="KW-0175">Coiled coil</keyword>
<feature type="coiled-coil region" evidence="1">
    <location>
        <begin position="66"/>
        <end position="121"/>
    </location>
</feature>
<evidence type="ECO:0000313" key="2">
    <source>
        <dbReference type="EMBL" id="REI42105.1"/>
    </source>
</evidence>
<evidence type="ECO:0000256" key="1">
    <source>
        <dbReference type="SAM" id="Coils"/>
    </source>
</evidence>
<organism evidence="2 3">
    <name type="scientific">Psychrilyobacter piezotolerans</name>
    <dbReference type="NCBI Taxonomy" id="2293438"/>
    <lineage>
        <taxon>Bacteria</taxon>
        <taxon>Fusobacteriati</taxon>
        <taxon>Fusobacteriota</taxon>
        <taxon>Fusobacteriia</taxon>
        <taxon>Fusobacteriales</taxon>
        <taxon>Fusobacteriaceae</taxon>
        <taxon>Psychrilyobacter</taxon>
    </lineage>
</organism>
<dbReference type="EMBL" id="QUAJ01000006">
    <property type="protein sequence ID" value="REI42105.1"/>
    <property type="molecule type" value="Genomic_DNA"/>
</dbReference>
<sequence length="153" mass="18668">MARPDSALSLELERSMNMQVRIETFEEHLRHAKVIDDLDDERRKKSFNLNKWNKDMQRSFSKERKIILKLDNLKEMKRELKKLDEKTEEFNEVFFEKREQIDALEVQYETLDDEVRAWLLEYAVCCREKIRDENSTIEKKMIQENLKKKRGKL</sequence>
<reference evidence="2 3" key="1">
    <citation type="submission" date="2018-08" db="EMBL/GenBank/DDBJ databases">
        <title>Draft genome sequence of Psychrilyobacter sp. strain SD5 isolated from Black Sea water.</title>
        <authorList>
            <person name="Yadav S."/>
            <person name="Villanueva L."/>
            <person name="Damste J.S.S."/>
        </authorList>
    </citation>
    <scope>NUCLEOTIDE SEQUENCE [LARGE SCALE GENOMIC DNA]</scope>
    <source>
        <strain evidence="2 3">SD5</strain>
    </source>
</reference>
<comment type="caution">
    <text evidence="2">The sequence shown here is derived from an EMBL/GenBank/DDBJ whole genome shotgun (WGS) entry which is preliminary data.</text>
</comment>
<dbReference type="RefSeq" id="WP_114641789.1">
    <property type="nucleotide sequence ID" value="NZ_JAACIO010000007.1"/>
</dbReference>
<name>A0ABX9KIR3_9FUSO</name>
<keyword evidence="3" id="KW-1185">Reference proteome</keyword>
<protein>
    <submittedName>
        <fullName evidence="2">Uncharacterized protein</fullName>
    </submittedName>
</protein>
<proteinExistence type="predicted"/>
<dbReference type="Proteomes" id="UP000263486">
    <property type="component" value="Unassembled WGS sequence"/>
</dbReference>